<proteinExistence type="predicted"/>
<accession>A0A3M6XRM7</accession>
<feature type="region of interest" description="Disordered" evidence="3">
    <location>
        <begin position="21"/>
        <end position="65"/>
    </location>
</feature>
<dbReference type="InterPro" id="IPR019734">
    <property type="entry name" value="TPR_rpt"/>
</dbReference>
<dbReference type="EMBL" id="QWIL01002636">
    <property type="protein sequence ID" value="RMX93246.1"/>
    <property type="molecule type" value="Genomic_DNA"/>
</dbReference>
<feature type="compositionally biased region" description="Polar residues" evidence="3">
    <location>
        <begin position="42"/>
        <end position="65"/>
    </location>
</feature>
<feature type="compositionally biased region" description="Basic and acidic residues" evidence="3">
    <location>
        <begin position="22"/>
        <end position="35"/>
    </location>
</feature>
<reference evidence="5 6" key="1">
    <citation type="journal article" date="2018" name="BMC Genomics">
        <title>Genomic evidence for intraspecific hybridization in a clonal and extremely halotolerant yeast.</title>
        <authorList>
            <person name="Gostincar C."/>
            <person name="Stajich J.E."/>
            <person name="Zupancic J."/>
            <person name="Zalar P."/>
            <person name="Gunde-Cimerman N."/>
        </authorList>
    </citation>
    <scope>NUCLEOTIDE SEQUENCE [LARGE SCALE GENOMIC DNA]</scope>
    <source>
        <strain evidence="5 6">EXF-6669</strain>
    </source>
</reference>
<evidence type="ECO:0000256" key="2">
    <source>
        <dbReference type="ARBA" id="ARBA00022803"/>
    </source>
</evidence>
<dbReference type="AlphaFoldDB" id="A0A3M6XRM7"/>
<dbReference type="PANTHER" id="PTHR22904">
    <property type="entry name" value="TPR REPEAT CONTAINING PROTEIN"/>
    <property type="match status" value="1"/>
</dbReference>
<dbReference type="Gene3D" id="3.80.10.10">
    <property type="entry name" value="Ribonuclease Inhibitor"/>
    <property type="match status" value="1"/>
</dbReference>
<dbReference type="InterPro" id="IPR011990">
    <property type="entry name" value="TPR-like_helical_dom_sf"/>
</dbReference>
<dbReference type="Proteomes" id="UP000271337">
    <property type="component" value="Unassembled WGS sequence"/>
</dbReference>
<dbReference type="Pfam" id="PF12937">
    <property type="entry name" value="F-box-like"/>
    <property type="match status" value="1"/>
</dbReference>
<dbReference type="SUPFAM" id="SSF52047">
    <property type="entry name" value="RNI-like"/>
    <property type="match status" value="1"/>
</dbReference>
<dbReference type="SMART" id="SM00256">
    <property type="entry name" value="FBOX"/>
    <property type="match status" value="1"/>
</dbReference>
<evidence type="ECO:0000256" key="3">
    <source>
        <dbReference type="SAM" id="MobiDB-lite"/>
    </source>
</evidence>
<dbReference type="Gene3D" id="1.25.40.10">
    <property type="entry name" value="Tetratricopeptide repeat domain"/>
    <property type="match status" value="1"/>
</dbReference>
<name>A0A3M6XRM7_HORWE</name>
<evidence type="ECO:0000259" key="4">
    <source>
        <dbReference type="PROSITE" id="PS50181"/>
    </source>
</evidence>
<evidence type="ECO:0000313" key="5">
    <source>
        <dbReference type="EMBL" id="RMX93246.1"/>
    </source>
</evidence>
<dbReference type="SUPFAM" id="SSF48452">
    <property type="entry name" value="TPR-like"/>
    <property type="match status" value="1"/>
</dbReference>
<dbReference type="Gene3D" id="1.20.1280.50">
    <property type="match status" value="1"/>
</dbReference>
<comment type="caution">
    <text evidence="5">The sequence shown here is derived from an EMBL/GenBank/DDBJ whole genome shotgun (WGS) entry which is preliminary data.</text>
</comment>
<dbReference type="VEuPathDB" id="FungiDB:BTJ68_11398"/>
<dbReference type="SUPFAM" id="SSF81383">
    <property type="entry name" value="F-box domain"/>
    <property type="match status" value="1"/>
</dbReference>
<dbReference type="SMART" id="SM00028">
    <property type="entry name" value="TPR"/>
    <property type="match status" value="3"/>
</dbReference>
<dbReference type="GO" id="GO:0051879">
    <property type="term" value="F:Hsp90 protein binding"/>
    <property type="evidence" value="ECO:0007669"/>
    <property type="project" value="TreeGrafter"/>
</dbReference>
<organism evidence="5 6">
    <name type="scientific">Hortaea werneckii</name>
    <name type="common">Black yeast</name>
    <name type="synonym">Cladosporium werneckii</name>
    <dbReference type="NCBI Taxonomy" id="91943"/>
    <lineage>
        <taxon>Eukaryota</taxon>
        <taxon>Fungi</taxon>
        <taxon>Dikarya</taxon>
        <taxon>Ascomycota</taxon>
        <taxon>Pezizomycotina</taxon>
        <taxon>Dothideomycetes</taxon>
        <taxon>Dothideomycetidae</taxon>
        <taxon>Mycosphaerellales</taxon>
        <taxon>Teratosphaeriaceae</taxon>
        <taxon>Hortaea</taxon>
    </lineage>
</organism>
<dbReference type="InterPro" id="IPR032675">
    <property type="entry name" value="LRR_dom_sf"/>
</dbReference>
<dbReference type="InterPro" id="IPR036047">
    <property type="entry name" value="F-box-like_dom_sf"/>
</dbReference>
<evidence type="ECO:0000313" key="6">
    <source>
        <dbReference type="Proteomes" id="UP000271337"/>
    </source>
</evidence>
<dbReference type="PANTHER" id="PTHR22904:SF523">
    <property type="entry name" value="STRESS-INDUCED-PHOSPHOPROTEIN 1"/>
    <property type="match status" value="1"/>
</dbReference>
<gene>
    <name evidence="5" type="ORF">D0867_14276</name>
</gene>
<keyword evidence="1" id="KW-0677">Repeat</keyword>
<protein>
    <recommendedName>
        <fullName evidence="4">F-box domain-containing protein</fullName>
    </recommendedName>
</protein>
<keyword evidence="2" id="KW-0802">TPR repeat</keyword>
<evidence type="ECO:0000256" key="1">
    <source>
        <dbReference type="ARBA" id="ARBA00022737"/>
    </source>
</evidence>
<feature type="domain" description="F-box" evidence="4">
    <location>
        <begin position="729"/>
        <end position="776"/>
    </location>
</feature>
<dbReference type="InterPro" id="IPR001810">
    <property type="entry name" value="F-box_dom"/>
</dbReference>
<dbReference type="OrthoDB" id="629492at2759"/>
<dbReference type="PROSITE" id="PS50181">
    <property type="entry name" value="FBOX"/>
    <property type="match status" value="1"/>
</dbReference>
<sequence>MRLMGRREYLSRLALGRSPFETIDRRNDGSSKQADDGESTETEGSVQSMHGTQQYNSKGRPINPTTDLRNAEMRTAQNSVLELVGVVERRERSEHSSEMKFRYIHHARQTVLAAEHETGEGIESLIQLLIAPLTTWWSDCLIQRCLIGLYPAEEPFASIVSSMWQTLRIGGFKGTYSVLVPGLIPYVTYVIARMCSEALAEDVIRRLSERVLRQTLPIRHRKRMLHFLELTEAGLRLLIDGALLPMVYYATAQQIGIAPAYPLLPPLQYHLPWSPNSFHAFGWKPLIGLPLLRSISSPAALILGQTLLHIESEEGIISSTDLTTFRRPSFGELPDVPKTPTIKDPLGWILFQTYGLRRKVVEWCGWTIVPSANAPSLDAKHEIDVLDGNGDGTDGNLRRHRSTALARLPAQHLAAHIDSFLERLVLLPFECIVLRAVAVSCSNSSLPKTLEALAATPTLPGPFGGWISQALHSRSTIASVSAQANKVGLGLILRLTMGTLLCTGVAKGICWIVTIGGAEATLATSCILRIRLSIRKIRISSIVTSQTFAAVPPQSFSAYPSLFRRRLLPALVTALAVPTSRGRDLFALLSHALDPRCAARMNRVQEGLQREGKSCYKRGDYKTAIGHFDRAIGRAPSVQLLDNRAACHEKLNDLPAALKDAKRAIQFQNEDPTGYLRAGKVLFRMEKQSVALEIYAHGLKKVKHIGQGYELLRKVHGELTTQLAPPTSVDPLTVLPRELAELILGYLSFQQRIAISRVSKQWSDFIRSSPDLWQHLDLSNPKRKVKTAFVSKAINTARQKLTAATLSSLHDFDKVLHALLRHCPIEQLTLCDTGLQSQNLVEALKKSKHLKSLRLDRGTEIGPTTFAQVIQVCASTLENFQCTLARNEEFVSICTKCERLNTLKVTLTGDVSRHRTGRAPPIAPVAPGLGGELLPNLHEFTPNLQSLTIHDKKPRSLLHSVLDLRNLGGLERLDLELPFDSAHQLVPPPSLVHLRFVNTLNTGCANFFKDSNFNYRKFSLPQLQSLEVAVPWLDVKLIDFFLSGYPELNASTPREARESLSKLKELNLYALSVSPDGLGALLSLPRLKQLLKLGLRPSSVCDDNIADAITETLPSLHTVDLSGTDITGVGVKKLLRDSNLKNLVVNDCRYLGSDAVAWAREHGVKVAYKMSSSETGGKKVRY</sequence>